<dbReference type="Proteomes" id="UP000616151">
    <property type="component" value="Unassembled WGS sequence"/>
</dbReference>
<accession>A0ACC5QXQ7</accession>
<proteinExistence type="predicted"/>
<gene>
    <name evidence="1" type="ORF">JHL16_02150</name>
</gene>
<sequence>MYSIVSDLLPGFLTQYWLALAFAVLTSLKFLALGVGVGFTAGLGLAIAQLSPSPWLRGPVVALVELIRNTPLLVQLFWIHFALPALTGIGSSPERSAAIGIALSGACYFSEIIRGGIQGVPKGQRDAAAALGLSRWCIWSRIVLPQAVIDTLPALANTVLSFFKATSILSVIAVPELMMTSTRISARTGDPIGVLTLMTLLYIFVGALLTLMLHRVETAFKLRSTR</sequence>
<keyword evidence="2" id="KW-1185">Reference proteome</keyword>
<reference evidence="1" key="1">
    <citation type="submission" date="2021-01" db="EMBL/GenBank/DDBJ databases">
        <authorList>
            <person name="Sun Q."/>
        </authorList>
    </citation>
    <scope>NUCLEOTIDE SEQUENCE</scope>
    <source>
        <strain evidence="1">YIM B02566</strain>
    </source>
</reference>
<dbReference type="EMBL" id="JAENHL010000004">
    <property type="protein sequence ID" value="MBK1865139.1"/>
    <property type="molecule type" value="Genomic_DNA"/>
</dbReference>
<organism evidence="1 2">
    <name type="scientific">Taklimakanibacter albus</name>
    <dbReference type="NCBI Taxonomy" id="2800327"/>
    <lineage>
        <taxon>Bacteria</taxon>
        <taxon>Pseudomonadati</taxon>
        <taxon>Pseudomonadota</taxon>
        <taxon>Alphaproteobacteria</taxon>
        <taxon>Hyphomicrobiales</taxon>
        <taxon>Aestuariivirgaceae</taxon>
        <taxon>Taklimakanibacter</taxon>
    </lineage>
</organism>
<evidence type="ECO:0000313" key="1">
    <source>
        <dbReference type="EMBL" id="MBK1865139.1"/>
    </source>
</evidence>
<evidence type="ECO:0000313" key="2">
    <source>
        <dbReference type="Proteomes" id="UP000616151"/>
    </source>
</evidence>
<comment type="caution">
    <text evidence="1">The sequence shown here is derived from an EMBL/GenBank/DDBJ whole genome shotgun (WGS) entry which is preliminary data.</text>
</comment>
<protein>
    <submittedName>
        <fullName evidence="1">Amino acid ABC transporter permease</fullName>
    </submittedName>
</protein>
<name>A0ACC5QXQ7_9HYPH</name>